<dbReference type="AlphaFoldDB" id="A0AAV1RXT2"/>
<organism evidence="7 8">
    <name type="scientific">Dovyalis caffra</name>
    <dbReference type="NCBI Taxonomy" id="77055"/>
    <lineage>
        <taxon>Eukaryota</taxon>
        <taxon>Viridiplantae</taxon>
        <taxon>Streptophyta</taxon>
        <taxon>Embryophyta</taxon>
        <taxon>Tracheophyta</taxon>
        <taxon>Spermatophyta</taxon>
        <taxon>Magnoliopsida</taxon>
        <taxon>eudicotyledons</taxon>
        <taxon>Gunneridae</taxon>
        <taxon>Pentapetalae</taxon>
        <taxon>rosids</taxon>
        <taxon>fabids</taxon>
        <taxon>Malpighiales</taxon>
        <taxon>Salicaceae</taxon>
        <taxon>Flacourtieae</taxon>
        <taxon>Dovyalis</taxon>
    </lineage>
</organism>
<proteinExistence type="inferred from homology"/>
<evidence type="ECO:0000256" key="3">
    <source>
        <dbReference type="ARBA" id="ARBA00022692"/>
    </source>
</evidence>
<evidence type="ECO:0000313" key="8">
    <source>
        <dbReference type="Proteomes" id="UP001314170"/>
    </source>
</evidence>
<name>A0AAV1RXT2_9ROSI</name>
<feature type="transmembrane region" description="Helical" evidence="6">
    <location>
        <begin position="89"/>
        <end position="112"/>
    </location>
</feature>
<keyword evidence="5 6" id="KW-0472">Membrane</keyword>
<dbReference type="EMBL" id="CAWUPB010001160">
    <property type="protein sequence ID" value="CAK7340418.1"/>
    <property type="molecule type" value="Genomic_DNA"/>
</dbReference>
<dbReference type="PANTHER" id="PTHR21659:SF120">
    <property type="entry name" value="HYDROPHOBIC PROTEIN LTI6B"/>
    <property type="match status" value="1"/>
</dbReference>
<reference evidence="7 8" key="1">
    <citation type="submission" date="2024-01" db="EMBL/GenBank/DDBJ databases">
        <authorList>
            <person name="Waweru B."/>
        </authorList>
    </citation>
    <scope>NUCLEOTIDE SEQUENCE [LARGE SCALE GENOMIC DNA]</scope>
</reference>
<gene>
    <name evidence="7" type="ORF">DCAF_LOCUS15500</name>
</gene>
<evidence type="ECO:0000313" key="7">
    <source>
        <dbReference type="EMBL" id="CAK7340418.1"/>
    </source>
</evidence>
<accession>A0AAV1RXT2</accession>
<dbReference type="InterPro" id="IPR000612">
    <property type="entry name" value="PMP3"/>
</dbReference>
<comment type="subcellular location">
    <subcellularLocation>
        <location evidence="1">Membrane</location>
    </subcellularLocation>
</comment>
<sequence length="114" mass="12559">MGKLSDKKGNEAVDDDLGVYLCDMFKDSGYFGGFYEVVDMVDVGLFEKNQHKMSDEGTTNCIDILLAIILPPLGVFLKFGCGVSNLSAEFWICLLLTILGYLPGIIYAVYVITK</sequence>
<keyword evidence="3 6" id="KW-0812">Transmembrane</keyword>
<keyword evidence="8" id="KW-1185">Reference proteome</keyword>
<evidence type="ECO:0000256" key="6">
    <source>
        <dbReference type="SAM" id="Phobius"/>
    </source>
</evidence>
<dbReference type="Proteomes" id="UP001314170">
    <property type="component" value="Unassembled WGS sequence"/>
</dbReference>
<keyword evidence="4 6" id="KW-1133">Transmembrane helix</keyword>
<evidence type="ECO:0000256" key="1">
    <source>
        <dbReference type="ARBA" id="ARBA00004370"/>
    </source>
</evidence>
<evidence type="ECO:0000256" key="4">
    <source>
        <dbReference type="ARBA" id="ARBA00022989"/>
    </source>
</evidence>
<dbReference type="Pfam" id="PF01679">
    <property type="entry name" value="Pmp3"/>
    <property type="match status" value="1"/>
</dbReference>
<dbReference type="PANTHER" id="PTHR21659">
    <property type="entry name" value="HYDROPHOBIC PROTEIN RCI2 LOW TEMPERATURE AND SALT RESPONSIVE PROTEIN LTI6 -RELATED"/>
    <property type="match status" value="1"/>
</dbReference>
<feature type="transmembrane region" description="Helical" evidence="6">
    <location>
        <begin position="57"/>
        <end position="77"/>
    </location>
</feature>
<comment type="caution">
    <text evidence="7">The sequence shown here is derived from an EMBL/GenBank/DDBJ whole genome shotgun (WGS) entry which is preliminary data.</text>
</comment>
<protein>
    <submittedName>
        <fullName evidence="7">Uncharacterized protein</fullName>
    </submittedName>
</protein>
<evidence type="ECO:0000256" key="2">
    <source>
        <dbReference type="ARBA" id="ARBA00009530"/>
    </source>
</evidence>
<comment type="similarity">
    <text evidence="2">Belongs to the UPF0057 (PMP3) family.</text>
</comment>
<dbReference type="PROSITE" id="PS01309">
    <property type="entry name" value="UPF0057"/>
    <property type="match status" value="1"/>
</dbReference>
<dbReference type="GO" id="GO:0016020">
    <property type="term" value="C:membrane"/>
    <property type="evidence" value="ECO:0007669"/>
    <property type="project" value="UniProtKB-SubCell"/>
</dbReference>
<evidence type="ECO:0000256" key="5">
    <source>
        <dbReference type="ARBA" id="ARBA00023136"/>
    </source>
</evidence>